<evidence type="ECO:0000313" key="2">
    <source>
        <dbReference type="Proteomes" id="UP000828390"/>
    </source>
</evidence>
<comment type="caution">
    <text evidence="1">The sequence shown here is derived from an EMBL/GenBank/DDBJ whole genome shotgun (WGS) entry which is preliminary data.</text>
</comment>
<keyword evidence="2" id="KW-1185">Reference proteome</keyword>
<organism evidence="1 2">
    <name type="scientific">Dreissena polymorpha</name>
    <name type="common">Zebra mussel</name>
    <name type="synonym">Mytilus polymorpha</name>
    <dbReference type="NCBI Taxonomy" id="45954"/>
    <lineage>
        <taxon>Eukaryota</taxon>
        <taxon>Metazoa</taxon>
        <taxon>Spiralia</taxon>
        <taxon>Lophotrochozoa</taxon>
        <taxon>Mollusca</taxon>
        <taxon>Bivalvia</taxon>
        <taxon>Autobranchia</taxon>
        <taxon>Heteroconchia</taxon>
        <taxon>Euheterodonta</taxon>
        <taxon>Imparidentia</taxon>
        <taxon>Neoheterodontei</taxon>
        <taxon>Myida</taxon>
        <taxon>Dreissenoidea</taxon>
        <taxon>Dreissenidae</taxon>
        <taxon>Dreissena</taxon>
    </lineage>
</organism>
<reference evidence="1" key="2">
    <citation type="submission" date="2020-11" db="EMBL/GenBank/DDBJ databases">
        <authorList>
            <person name="McCartney M.A."/>
            <person name="Auch B."/>
            <person name="Kono T."/>
            <person name="Mallez S."/>
            <person name="Becker A."/>
            <person name="Gohl D.M."/>
            <person name="Silverstein K.A.T."/>
            <person name="Koren S."/>
            <person name="Bechman K.B."/>
            <person name="Herman A."/>
            <person name="Abrahante J.E."/>
            <person name="Garbe J."/>
        </authorList>
    </citation>
    <scope>NUCLEOTIDE SEQUENCE</scope>
    <source>
        <strain evidence="1">Duluth1</strain>
        <tissue evidence="1">Whole animal</tissue>
    </source>
</reference>
<name>A0A9D4GE84_DREPO</name>
<proteinExistence type="predicted"/>
<evidence type="ECO:0000313" key="1">
    <source>
        <dbReference type="EMBL" id="KAH3813793.1"/>
    </source>
</evidence>
<gene>
    <name evidence="1" type="ORF">DPMN_142261</name>
</gene>
<reference evidence="1" key="1">
    <citation type="journal article" date="2019" name="bioRxiv">
        <title>The Genome of the Zebra Mussel, Dreissena polymorpha: A Resource for Invasive Species Research.</title>
        <authorList>
            <person name="McCartney M.A."/>
            <person name="Auch B."/>
            <person name="Kono T."/>
            <person name="Mallez S."/>
            <person name="Zhang Y."/>
            <person name="Obille A."/>
            <person name="Becker A."/>
            <person name="Abrahante J.E."/>
            <person name="Garbe J."/>
            <person name="Badalamenti J.P."/>
            <person name="Herman A."/>
            <person name="Mangelson H."/>
            <person name="Liachko I."/>
            <person name="Sullivan S."/>
            <person name="Sone E.D."/>
            <person name="Koren S."/>
            <person name="Silverstein K.A.T."/>
            <person name="Beckman K.B."/>
            <person name="Gohl D.M."/>
        </authorList>
    </citation>
    <scope>NUCLEOTIDE SEQUENCE</scope>
    <source>
        <strain evidence="1">Duluth1</strain>
        <tissue evidence="1">Whole animal</tissue>
    </source>
</reference>
<dbReference type="Proteomes" id="UP000828390">
    <property type="component" value="Unassembled WGS sequence"/>
</dbReference>
<dbReference type="EMBL" id="JAIWYP010000006">
    <property type="protein sequence ID" value="KAH3813793.1"/>
    <property type="molecule type" value="Genomic_DNA"/>
</dbReference>
<protein>
    <submittedName>
        <fullName evidence="1">Uncharacterized protein</fullName>
    </submittedName>
</protein>
<dbReference type="AlphaFoldDB" id="A0A9D4GE84"/>
<sequence>MHEVHDFLKKSEITLCFSVDEGSAVGRKSPSVSCPYRCRRKAKSQITLRVTGGASGVSP</sequence>
<accession>A0A9D4GE84</accession>